<feature type="non-terminal residue" evidence="7">
    <location>
        <position position="519"/>
    </location>
</feature>
<keyword evidence="3" id="KW-0547">Nucleotide-binding</keyword>
<protein>
    <submittedName>
        <fullName evidence="7">Sugar ABC transporter ATP-binding protein</fullName>
    </submittedName>
</protein>
<dbReference type="InterPro" id="IPR003439">
    <property type="entry name" value="ABC_transporter-like_ATP-bd"/>
</dbReference>
<keyword evidence="4 7" id="KW-0067">ATP-binding</keyword>
<dbReference type="InterPro" id="IPR027417">
    <property type="entry name" value="P-loop_NTPase"/>
</dbReference>
<reference evidence="7 8" key="1">
    <citation type="journal article" date="2019" name="Nat. Microbiol.">
        <title>Mediterranean grassland soil C-N compound turnover is dependent on rainfall and depth, and is mediated by genomically divergent microorganisms.</title>
        <authorList>
            <person name="Diamond S."/>
            <person name="Andeer P.F."/>
            <person name="Li Z."/>
            <person name="Crits-Christoph A."/>
            <person name="Burstein D."/>
            <person name="Anantharaman K."/>
            <person name="Lane K.R."/>
            <person name="Thomas B.C."/>
            <person name="Pan C."/>
            <person name="Northen T.R."/>
            <person name="Banfield J.F."/>
        </authorList>
    </citation>
    <scope>NUCLEOTIDE SEQUENCE [LARGE SCALE GENOMIC DNA]</scope>
    <source>
        <strain evidence="7">NP_6</strain>
    </source>
</reference>
<evidence type="ECO:0000256" key="1">
    <source>
        <dbReference type="ARBA" id="ARBA00022448"/>
    </source>
</evidence>
<dbReference type="EMBL" id="VBAN01000309">
    <property type="protein sequence ID" value="TMI79679.1"/>
    <property type="molecule type" value="Genomic_DNA"/>
</dbReference>
<gene>
    <name evidence="7" type="ORF">E6H03_09715</name>
</gene>
<dbReference type="GO" id="GO:0016887">
    <property type="term" value="F:ATP hydrolysis activity"/>
    <property type="evidence" value="ECO:0007669"/>
    <property type="project" value="InterPro"/>
</dbReference>
<dbReference type="Pfam" id="PF00005">
    <property type="entry name" value="ABC_tran"/>
    <property type="match status" value="2"/>
</dbReference>
<organism evidence="7 8">
    <name type="scientific">Candidatus Segetimicrobium genomatis</name>
    <dbReference type="NCBI Taxonomy" id="2569760"/>
    <lineage>
        <taxon>Bacteria</taxon>
        <taxon>Bacillati</taxon>
        <taxon>Candidatus Sysuimicrobiota</taxon>
        <taxon>Candidatus Sysuimicrobiia</taxon>
        <taxon>Candidatus Sysuimicrobiales</taxon>
        <taxon>Candidatus Segetimicrobiaceae</taxon>
        <taxon>Candidatus Segetimicrobium</taxon>
    </lineage>
</organism>
<dbReference type="Proteomes" id="UP000318093">
    <property type="component" value="Unassembled WGS sequence"/>
</dbReference>
<dbReference type="SUPFAM" id="SSF52540">
    <property type="entry name" value="P-loop containing nucleoside triphosphate hydrolases"/>
    <property type="match status" value="2"/>
</dbReference>
<feature type="compositionally biased region" description="Basic and acidic residues" evidence="5">
    <location>
        <begin position="29"/>
        <end position="38"/>
    </location>
</feature>
<accession>A0A537J810</accession>
<evidence type="ECO:0000256" key="2">
    <source>
        <dbReference type="ARBA" id="ARBA00022737"/>
    </source>
</evidence>
<dbReference type="AlphaFoldDB" id="A0A537J810"/>
<evidence type="ECO:0000256" key="4">
    <source>
        <dbReference type="ARBA" id="ARBA00022840"/>
    </source>
</evidence>
<dbReference type="InterPro" id="IPR050107">
    <property type="entry name" value="ABC_carbohydrate_import_ATPase"/>
</dbReference>
<dbReference type="GO" id="GO:0005524">
    <property type="term" value="F:ATP binding"/>
    <property type="evidence" value="ECO:0007669"/>
    <property type="project" value="UniProtKB-KW"/>
</dbReference>
<evidence type="ECO:0000313" key="7">
    <source>
        <dbReference type="EMBL" id="TMI79679.1"/>
    </source>
</evidence>
<evidence type="ECO:0000256" key="3">
    <source>
        <dbReference type="ARBA" id="ARBA00022741"/>
    </source>
</evidence>
<dbReference type="InterPro" id="IPR003593">
    <property type="entry name" value="AAA+_ATPase"/>
</dbReference>
<feature type="region of interest" description="Disordered" evidence="5">
    <location>
        <begin position="1"/>
        <end position="59"/>
    </location>
</feature>
<evidence type="ECO:0000259" key="6">
    <source>
        <dbReference type="PROSITE" id="PS50893"/>
    </source>
</evidence>
<keyword evidence="2" id="KW-0677">Repeat</keyword>
<dbReference type="SMART" id="SM00382">
    <property type="entry name" value="AAA"/>
    <property type="match status" value="2"/>
</dbReference>
<dbReference type="Gene3D" id="3.40.50.300">
    <property type="entry name" value="P-loop containing nucleotide triphosphate hydrolases"/>
    <property type="match status" value="2"/>
</dbReference>
<evidence type="ECO:0000256" key="5">
    <source>
        <dbReference type="SAM" id="MobiDB-lite"/>
    </source>
</evidence>
<proteinExistence type="predicted"/>
<feature type="domain" description="ABC transporter" evidence="6">
    <location>
        <begin position="88"/>
        <end position="330"/>
    </location>
</feature>
<comment type="caution">
    <text evidence="7">The sequence shown here is derived from an EMBL/GenBank/DDBJ whole genome shotgun (WGS) entry which is preliminary data.</text>
</comment>
<evidence type="ECO:0000313" key="8">
    <source>
        <dbReference type="Proteomes" id="UP000318093"/>
    </source>
</evidence>
<keyword evidence="1" id="KW-0813">Transport</keyword>
<dbReference type="PANTHER" id="PTHR43790:SF9">
    <property type="entry name" value="GALACTOFURANOSE TRANSPORTER ATP-BINDING PROTEIN YTFR"/>
    <property type="match status" value="1"/>
</dbReference>
<dbReference type="PROSITE" id="PS50893">
    <property type="entry name" value="ABC_TRANSPORTER_2"/>
    <property type="match status" value="1"/>
</dbReference>
<name>A0A537J810_9BACT</name>
<dbReference type="CDD" id="cd03216">
    <property type="entry name" value="ABC_Carb_Monos_I"/>
    <property type="match status" value="1"/>
</dbReference>
<sequence length="519" mass="56047">MYRDPGRPQGRLPGGGDPADSADRVVVYRQRDGRRDGRVGAQAHRAAHPGVVHRGTQGRRIREQAGGFEPERQDSHRSRGQVLSSPLLEARGISKAFPGVQALVDVDFTLAAGEIHALVGENGAGKSTLVKIVTGVYQPDAGTLLVDGRAVRISTRRDAERLGIAAIHQEIVLVPELDVASNILLGEPPTLGRGWRSRLGVIDRTQLYAQARAALGRVHADIDPHLRAGSLGVSAAQLVLIARGLSRDNRILVLDEPTAALTPGERDELFVRLNALRDRGVGILYVSHRLDEVVTLANRITVLRDGRVVRTLPAAEAKVERVIELMLARSLREMYPERQQGERRPVVLEVRGLSRAGVNRGVTLTARGAEIVGVTGLVGAGKSEVARAIYGADAKDAGAIYVDGVETSIRSPRDALKAGISLVPEDRKSQGLVLLLSIVENVALAVANCVRVSGAVTRFNQILVHRRLGAIAKSYIRRFSIHARSEYQLTRDLSGGTQQKVVLAKNLATQPKVIIFDEP</sequence>
<dbReference type="PANTHER" id="PTHR43790">
    <property type="entry name" value="CARBOHYDRATE TRANSPORT ATP-BINDING PROTEIN MG119-RELATED"/>
    <property type="match status" value="1"/>
</dbReference>